<evidence type="ECO:0000313" key="5">
    <source>
        <dbReference type="Proteomes" id="UP000182998"/>
    </source>
</evidence>
<dbReference type="AlphaFoldDB" id="A0A098GH28"/>
<evidence type="ECO:0000313" key="3">
    <source>
        <dbReference type="EMBL" id="SCY34799.1"/>
    </source>
</evidence>
<evidence type="ECO:0000256" key="1">
    <source>
        <dbReference type="SAM" id="Phobius"/>
    </source>
</evidence>
<accession>A0A098GH28</accession>
<proteinExistence type="predicted"/>
<dbReference type="PATRIC" id="fig|451.8.peg.1305"/>
<reference evidence="4" key="1">
    <citation type="submission" date="2014-09" db="EMBL/GenBank/DDBJ databases">
        <authorList>
            <person name="Gomez-Valero L."/>
        </authorList>
    </citation>
    <scope>NUCLEOTIDE SEQUENCE [LARGE SCALE GENOMIC DNA]</scope>
    <source>
        <strain evidence="4">ATCC33218</strain>
    </source>
</reference>
<protein>
    <recommendedName>
        <fullName evidence="6">AsmA domain-containing protein</fullName>
    </recommendedName>
</protein>
<evidence type="ECO:0008006" key="6">
    <source>
        <dbReference type="Google" id="ProtNLM"/>
    </source>
</evidence>
<feature type="transmembrane region" description="Helical" evidence="1">
    <location>
        <begin position="12"/>
        <end position="35"/>
    </location>
</feature>
<dbReference type="KEGG" id="tmc:LMI_2002"/>
<keyword evidence="1" id="KW-0472">Membrane</keyword>
<dbReference type="Proteomes" id="UP000032414">
    <property type="component" value="Chromosome I"/>
</dbReference>
<reference evidence="3 5" key="3">
    <citation type="submission" date="2016-10" db="EMBL/GenBank/DDBJ databases">
        <authorList>
            <person name="Varghese N."/>
            <person name="Submissions S."/>
        </authorList>
    </citation>
    <scope>NUCLEOTIDE SEQUENCE [LARGE SCALE GENOMIC DNA]</scope>
    <source>
        <strain evidence="3 5">ATCC 33218</strain>
    </source>
</reference>
<dbReference type="HOGENOM" id="CLU_679588_0_0_6"/>
<dbReference type="EMBL" id="FMVN01000006">
    <property type="protein sequence ID" value="SCY34799.1"/>
    <property type="molecule type" value="Genomic_DNA"/>
</dbReference>
<name>A0A098GH28_LEGMI</name>
<dbReference type="Proteomes" id="UP000182998">
    <property type="component" value="Unassembled WGS sequence"/>
</dbReference>
<keyword evidence="5" id="KW-1185">Reference proteome</keyword>
<organism evidence="2 4">
    <name type="scientific">Legionella micdadei</name>
    <name type="common">Tatlockia micdadei</name>
    <dbReference type="NCBI Taxonomy" id="451"/>
    <lineage>
        <taxon>Bacteria</taxon>
        <taxon>Pseudomonadati</taxon>
        <taxon>Pseudomonadota</taxon>
        <taxon>Gammaproteobacteria</taxon>
        <taxon>Legionellales</taxon>
        <taxon>Legionellaceae</taxon>
        <taxon>Legionella</taxon>
    </lineage>
</organism>
<reference evidence="2" key="2">
    <citation type="submission" date="2014-09" db="EMBL/GenBank/DDBJ databases">
        <authorList>
            <person name="GOMEZ-VALERO Laura"/>
        </authorList>
    </citation>
    <scope>NUCLEOTIDE SEQUENCE</scope>
    <source>
        <strain evidence="2">ATCC33218</strain>
    </source>
</reference>
<gene>
    <name evidence="2" type="ORF">LMI_2002</name>
    <name evidence="3" type="ORF">SAMN02982997_01496</name>
</gene>
<evidence type="ECO:0000313" key="4">
    <source>
        <dbReference type="Proteomes" id="UP000032414"/>
    </source>
</evidence>
<sequence>MKVETSSRLFKILTICIGIIVLLVLLINFVVNLVANRLVQSMLSKPTNSNATNLYFILDVRAFPYPKITVNDLNYKYQGKTALSVNKAFLDFSLIDLFKKKLHIYSIHVDKIFLNLPNFPKADEKHQNENMTIPSQEKNPANQSPIKGTNLRVDVIDLKDLNIIYSSKAAPIHIGTIKIDQLSSDNRQFQIAVNSAYKDQLMQGSATLRFEKGLFDFAGKLTIANNQIVVNSQYKQQNLNGQIKGAFNNPKALESIVGISAQKLPAQFEAILQGNSQQLTIAPIQVQYTTGVVQADFNLNTGRPIQGNIIIPEQLLEQLAAGEPSKNCLLPFIATEIIKGINMNLQMIIVPANTNQSAKKSLIQINPAGINLENGVLPANLQQDFLSCFNYQLQEDITNYGTIGW</sequence>
<evidence type="ECO:0000313" key="2">
    <source>
        <dbReference type="EMBL" id="CEG61287.1"/>
    </source>
</evidence>
<keyword evidence="1" id="KW-1133">Transmembrane helix</keyword>
<keyword evidence="1" id="KW-0812">Transmembrane</keyword>
<dbReference type="EMBL" id="LN614830">
    <property type="protein sequence ID" value="CEG61287.1"/>
    <property type="molecule type" value="Genomic_DNA"/>
</dbReference>